<sequence>MQSSLIIFEQDDTCVNVIRYVTTYFTTCFTAWFHPIQQPATPIAAADWLANIDNPRTRRAYQNDLEDFCSVVGMANEELGMVTRSHILT</sequence>
<accession>S6TP02</accession>
<organism evidence="1 2">
    <name type="scientific">Pseudomonas syringae pv. actinidiae ICMP 18807</name>
    <dbReference type="NCBI Taxonomy" id="1194404"/>
    <lineage>
        <taxon>Bacteria</taxon>
        <taxon>Pseudomonadati</taxon>
        <taxon>Pseudomonadota</taxon>
        <taxon>Gammaproteobacteria</taxon>
        <taxon>Pseudomonadales</taxon>
        <taxon>Pseudomonadaceae</taxon>
        <taxon>Pseudomonas</taxon>
        <taxon>Pseudomonas syringae</taxon>
    </lineage>
</organism>
<reference evidence="1 2" key="1">
    <citation type="journal article" date="2013" name="PLoS Pathog.">
        <title>Genomic analysis of the Kiwifruit pathogen Pseudomonas syringae pv. actinidiae provides insight into the origins of an emergent plant disease.</title>
        <authorList>
            <person name="McCann H.C."/>
            <person name="Rikkerink E.H."/>
            <person name="Bertels F."/>
            <person name="Fiers M."/>
            <person name="Lu A."/>
            <person name="Rees-George J."/>
            <person name="Andersen M.T."/>
            <person name="Gleave A.P."/>
            <person name="Haubold B."/>
            <person name="Wohlers M.W."/>
            <person name="Guttman D.S."/>
            <person name="Wang P.W."/>
            <person name="Straub C."/>
            <person name="Vanneste J.L."/>
            <person name="Rainey P.B."/>
            <person name="Templeton M.D."/>
        </authorList>
    </citation>
    <scope>NUCLEOTIDE SEQUENCE [LARGE SCALE GENOMIC DNA]</scope>
    <source>
        <strain evidence="1 2">ICMP 18807</strain>
    </source>
</reference>
<dbReference type="EMBL" id="AOKG01002605">
    <property type="protein sequence ID" value="EPN31079.1"/>
    <property type="molecule type" value="Genomic_DNA"/>
</dbReference>
<dbReference type="PATRIC" id="fig|1194404.4.peg.7829"/>
<comment type="caution">
    <text evidence="1">The sequence shown here is derived from an EMBL/GenBank/DDBJ whole genome shotgun (WGS) entry which is preliminary data.</text>
</comment>
<name>S6TP02_PSESF</name>
<dbReference type="AlphaFoldDB" id="S6TP02"/>
<proteinExistence type="predicted"/>
<dbReference type="Proteomes" id="UP000015729">
    <property type="component" value="Unassembled WGS sequence"/>
</dbReference>
<evidence type="ECO:0000313" key="2">
    <source>
        <dbReference type="Proteomes" id="UP000015729"/>
    </source>
</evidence>
<gene>
    <name evidence="1" type="ORF">A244_38155</name>
</gene>
<evidence type="ECO:0000313" key="1">
    <source>
        <dbReference type="EMBL" id="EPN31079.1"/>
    </source>
</evidence>
<protein>
    <submittedName>
        <fullName evidence="1">Uncharacterized protein</fullName>
    </submittedName>
</protein>